<dbReference type="RefSeq" id="WP_113953907.1">
    <property type="nucleotide sequence ID" value="NZ_QNRT01000002.1"/>
</dbReference>
<sequence>MHRILSLNLELTDFEKRLADHFSIDAEHGELDLSHYTALSLNVSAVGASGIEGHEAIHAARRLGIPLILEAAEDPSVMRKLVGIGIPSQIALIRFVTDNHSVINTYVSDAESQSRHIDAAATQLASLADSAWELPALVEKQNSKSTSMATSAAVSNSDLQQISHTWQWNCGATKTISYPFHNNNYPGGSQVVNIDTIYNIELWASQDTDASGVYPYKYLYVYQTGAGAYPGSLIGDDKNTQGFYQEHLQFNMYWADMQNAANSMPSLASNFAVYDYNPKVTNSTSSATSSVSFNVGVSASRGGPGADAGLTVGNSYTYNLSDFEVGVAPYQIGITCGMHWDYAMCSVEGHPYSEWEDLVNNQVVDKDLYSVPELAKSSYTTNSQIVLQAPNTYEGIANVVLDFTGVYQYVGIDAVGLKDTPFHFEQTFTYSHWDETGQNMQIDFGIVSPI</sequence>
<evidence type="ECO:0000313" key="1">
    <source>
        <dbReference type="EMBL" id="RBP51110.1"/>
    </source>
</evidence>
<dbReference type="EMBL" id="QNRT01000002">
    <property type="protein sequence ID" value="RBP51110.1"/>
    <property type="molecule type" value="Genomic_DNA"/>
</dbReference>
<dbReference type="Proteomes" id="UP000253083">
    <property type="component" value="Unassembled WGS sequence"/>
</dbReference>
<keyword evidence="2" id="KW-1185">Reference proteome</keyword>
<evidence type="ECO:0000313" key="2">
    <source>
        <dbReference type="Proteomes" id="UP000253083"/>
    </source>
</evidence>
<dbReference type="InParanoid" id="A0A395JQW8"/>
<comment type="caution">
    <text evidence="1">The sequence shown here is derived from an EMBL/GenBank/DDBJ whole genome shotgun (WGS) entry which is preliminary data.</text>
</comment>
<reference evidence="1 2" key="1">
    <citation type="submission" date="2018-06" db="EMBL/GenBank/DDBJ databases">
        <title>Genomic Encyclopedia of Type Strains, Phase IV (KMG-IV): sequencing the most valuable type-strain genomes for metagenomic binning, comparative biology and taxonomic classification.</title>
        <authorList>
            <person name="Goeker M."/>
        </authorList>
    </citation>
    <scope>NUCLEOTIDE SEQUENCE [LARGE SCALE GENOMIC DNA]</scope>
    <source>
        <strain evidence="1 2">DSM 24032</strain>
    </source>
</reference>
<organism evidence="1 2">
    <name type="scientific">Arenicella xantha</name>
    <dbReference type="NCBI Taxonomy" id="644221"/>
    <lineage>
        <taxon>Bacteria</taxon>
        <taxon>Pseudomonadati</taxon>
        <taxon>Pseudomonadota</taxon>
        <taxon>Gammaproteobacteria</taxon>
        <taxon>Arenicellales</taxon>
        <taxon>Arenicellaceae</taxon>
        <taxon>Arenicella</taxon>
    </lineage>
</organism>
<name>A0A395JQW8_9GAMM</name>
<dbReference type="Gene3D" id="2.70.240.10">
    <property type="entry name" value="Leukocidin/porin MspA"/>
    <property type="match status" value="1"/>
</dbReference>
<proteinExistence type="predicted"/>
<protein>
    <submittedName>
        <fullName evidence="1">Uncharacterized protein</fullName>
    </submittedName>
</protein>
<accession>A0A395JQW8</accession>
<dbReference type="AlphaFoldDB" id="A0A395JQW8"/>
<gene>
    <name evidence="1" type="ORF">DFR28_102529</name>
</gene>
<dbReference type="OrthoDB" id="7151904at2"/>